<reference evidence="5 6" key="1">
    <citation type="submission" date="2014-01" db="EMBL/GenBank/DDBJ databases">
        <authorList>
            <consortium name="DOE Joint Genome Institute"/>
            <person name="Anderson I."/>
            <person name="Huntemann M."/>
            <person name="Han J."/>
            <person name="Chen A."/>
            <person name="Kyrpides N."/>
            <person name="Mavromatis K."/>
            <person name="Markowitz V."/>
            <person name="Palaniappan K."/>
            <person name="Ivanova N."/>
            <person name="Schaumberg A."/>
            <person name="Pati A."/>
            <person name="Liolios K."/>
            <person name="Nordberg H.P."/>
            <person name="Cantor M.N."/>
            <person name="Hua S.X."/>
            <person name="Woyke T."/>
        </authorList>
    </citation>
    <scope>NUCLEOTIDE SEQUENCE [LARGE SCALE GENOMIC DNA]</scope>
    <source>
        <strain evidence="5 6">XH-48</strain>
        <plasmid evidence="6">2</plasmid>
    </source>
</reference>
<dbReference type="Pfam" id="PF13378">
    <property type="entry name" value="MR_MLE_C"/>
    <property type="match status" value="1"/>
</dbReference>
<gene>
    <name evidence="5" type="ORF">HALLA_00610</name>
</gene>
<dbReference type="InterPro" id="IPR046945">
    <property type="entry name" value="RHMD-like"/>
</dbReference>
<dbReference type="SUPFAM" id="SSF54826">
    <property type="entry name" value="Enolase N-terminal domain-like"/>
    <property type="match status" value="1"/>
</dbReference>
<dbReference type="SMART" id="SM00922">
    <property type="entry name" value="MR_MLE"/>
    <property type="match status" value="1"/>
</dbReference>
<dbReference type="RefSeq" id="WP_049954688.1">
    <property type="nucleotide sequence ID" value="NZ_CP007057.1"/>
</dbReference>
<dbReference type="HOGENOM" id="CLU_030273_3_0_2"/>
<dbReference type="GO" id="GO:0009063">
    <property type="term" value="P:amino acid catabolic process"/>
    <property type="evidence" value="ECO:0007669"/>
    <property type="project" value="InterPro"/>
</dbReference>
<dbReference type="SUPFAM" id="SSF51604">
    <property type="entry name" value="Enolase C-terminal domain-like"/>
    <property type="match status" value="1"/>
</dbReference>
<keyword evidence="5" id="KW-0614">Plasmid</keyword>
<dbReference type="GO" id="GO:0016052">
    <property type="term" value="P:carbohydrate catabolic process"/>
    <property type="evidence" value="ECO:0007669"/>
    <property type="project" value="TreeGrafter"/>
</dbReference>
<name>W0JX93_9EURY</name>
<dbReference type="InterPro" id="IPR013342">
    <property type="entry name" value="Mandelate_racemase_C"/>
</dbReference>
<keyword evidence="2" id="KW-0479">Metal-binding</keyword>
<comment type="cofactor">
    <cofactor evidence="1">
        <name>Mg(2+)</name>
        <dbReference type="ChEBI" id="CHEBI:18420"/>
    </cofactor>
</comment>
<dbReference type="Pfam" id="PF02746">
    <property type="entry name" value="MR_MLE_N"/>
    <property type="match status" value="1"/>
</dbReference>
<dbReference type="PROSITE" id="PS00909">
    <property type="entry name" value="MR_MLE_2"/>
    <property type="match status" value="1"/>
</dbReference>
<dbReference type="PANTHER" id="PTHR13794:SF58">
    <property type="entry name" value="MITOCHONDRIAL ENOLASE SUPERFAMILY MEMBER 1"/>
    <property type="match status" value="1"/>
</dbReference>
<dbReference type="CDD" id="cd03316">
    <property type="entry name" value="MR_like"/>
    <property type="match status" value="1"/>
</dbReference>
<feature type="domain" description="Mandelate racemase/muconate lactonizing enzyme C-terminal" evidence="4">
    <location>
        <begin position="148"/>
        <end position="240"/>
    </location>
</feature>
<evidence type="ECO:0000256" key="3">
    <source>
        <dbReference type="ARBA" id="ARBA00022842"/>
    </source>
</evidence>
<organism evidence="5 6">
    <name type="scientific">Halostagnicola larsenii XH-48</name>
    <dbReference type="NCBI Taxonomy" id="797299"/>
    <lineage>
        <taxon>Archaea</taxon>
        <taxon>Methanobacteriati</taxon>
        <taxon>Methanobacteriota</taxon>
        <taxon>Stenosarchaea group</taxon>
        <taxon>Halobacteria</taxon>
        <taxon>Halobacteriales</taxon>
        <taxon>Natrialbaceae</taxon>
        <taxon>Halostagnicola</taxon>
    </lineage>
</organism>
<evidence type="ECO:0000259" key="4">
    <source>
        <dbReference type="SMART" id="SM00922"/>
    </source>
</evidence>
<dbReference type="InterPro" id="IPR036849">
    <property type="entry name" value="Enolase-like_C_sf"/>
</dbReference>
<dbReference type="SFLD" id="SFLDS00001">
    <property type="entry name" value="Enolase"/>
    <property type="match status" value="1"/>
</dbReference>
<protein>
    <submittedName>
        <fullName evidence="5">Mandelate racemase</fullName>
    </submittedName>
</protein>
<geneLocation type="plasmid" evidence="5">
    <name>unnamed</name>
</geneLocation>
<dbReference type="Gene3D" id="3.20.20.120">
    <property type="entry name" value="Enolase-like C-terminal domain"/>
    <property type="match status" value="1"/>
</dbReference>
<dbReference type="Proteomes" id="UP000019024">
    <property type="component" value="Plasmid unnamed2"/>
</dbReference>
<keyword evidence="6" id="KW-1185">Reference proteome</keyword>
<dbReference type="GeneID" id="25147198"/>
<evidence type="ECO:0000313" key="5">
    <source>
        <dbReference type="EMBL" id="AHG01825.1"/>
    </source>
</evidence>
<dbReference type="AlphaFoldDB" id="W0JX93"/>
<dbReference type="InterPro" id="IPR013341">
    <property type="entry name" value="Mandelate_racemase_N_dom"/>
</dbReference>
<evidence type="ECO:0000256" key="2">
    <source>
        <dbReference type="ARBA" id="ARBA00022723"/>
    </source>
</evidence>
<evidence type="ECO:0000313" key="6">
    <source>
        <dbReference type="Proteomes" id="UP000019024"/>
    </source>
</evidence>
<dbReference type="InterPro" id="IPR029017">
    <property type="entry name" value="Enolase-like_N"/>
</dbReference>
<evidence type="ECO:0000256" key="1">
    <source>
        <dbReference type="ARBA" id="ARBA00001946"/>
    </source>
</evidence>
<dbReference type="InterPro" id="IPR029065">
    <property type="entry name" value="Enolase_C-like"/>
</dbReference>
<proteinExistence type="predicted"/>
<sequence length="376" mass="41043">MEVRDIEAIPLSHSLPEKRGVGSARGVHTNRATTLIRLETADGLVGWGEAFAPARTVATLAQEQFADRVKGLNPHDAETFVEESYTHGYHFGRSAFTRCAVSGIDIALWDLVGKSVGAPVSELLGRRRDVLEPYASSGYITEWNQPIEEPMRAAVADGFTAAKIKIGRGIEDDYNRVSTAREILGDDATLMVDFNGNYRAKQAIRAVNELTEFNVGWVEEPVAAEDVDGLRRVTETVDVPVAAGEAHFSRFEFERLADERAVDVLQPNLGRCGGFTEARALADLAMSKNLTVRPHVWNSAVGVAAAIQFAASVPQYPHEANIPEPLLFEYDRSSNPLRSDLLVEPFDPTDGELAVPQGSGLGVEIDEAAVERFRVD</sequence>
<dbReference type="KEGG" id="hlr:HALLA_00610"/>
<dbReference type="PROSITE" id="PS00908">
    <property type="entry name" value="MR_MLE_1"/>
    <property type="match status" value="1"/>
</dbReference>
<dbReference type="EMBL" id="CP007057">
    <property type="protein sequence ID" value="AHG01825.1"/>
    <property type="molecule type" value="Genomic_DNA"/>
</dbReference>
<dbReference type="OrthoDB" id="42605at2157"/>
<dbReference type="eggNOG" id="arCOG01168">
    <property type="taxonomic scope" value="Archaea"/>
</dbReference>
<keyword evidence="3" id="KW-0460">Magnesium</keyword>
<dbReference type="GO" id="GO:0016836">
    <property type="term" value="F:hydro-lyase activity"/>
    <property type="evidence" value="ECO:0007669"/>
    <property type="project" value="TreeGrafter"/>
</dbReference>
<dbReference type="GO" id="GO:0000287">
    <property type="term" value="F:magnesium ion binding"/>
    <property type="evidence" value="ECO:0007669"/>
    <property type="project" value="TreeGrafter"/>
</dbReference>
<dbReference type="InterPro" id="IPR018110">
    <property type="entry name" value="Mandel_Rmase/mucon_lact_enz_CS"/>
</dbReference>
<dbReference type="PANTHER" id="PTHR13794">
    <property type="entry name" value="ENOLASE SUPERFAMILY, MANDELATE RACEMASE"/>
    <property type="match status" value="1"/>
</dbReference>
<dbReference type="Gene3D" id="3.30.390.10">
    <property type="entry name" value="Enolase-like, N-terminal domain"/>
    <property type="match status" value="1"/>
</dbReference>
<accession>W0JX93</accession>